<dbReference type="PANTHER" id="PTHR35807">
    <property type="entry name" value="TRANSCRIPTIONAL REGULATOR REDD-RELATED"/>
    <property type="match status" value="1"/>
</dbReference>
<dbReference type="Proteomes" id="UP000632535">
    <property type="component" value="Unassembled WGS sequence"/>
</dbReference>
<feature type="DNA-binding region" description="OmpR/PhoB-type" evidence="5">
    <location>
        <begin position="1"/>
        <end position="98"/>
    </location>
</feature>
<dbReference type="CDD" id="cd15831">
    <property type="entry name" value="BTAD"/>
    <property type="match status" value="1"/>
</dbReference>
<dbReference type="InterPro" id="IPR011990">
    <property type="entry name" value="TPR-like_helical_dom_sf"/>
</dbReference>
<reference evidence="8" key="1">
    <citation type="journal article" date="2019" name="Int. J. Syst. Evol. Microbiol.">
        <title>The Global Catalogue of Microorganisms (GCM) 10K type strain sequencing project: providing services to taxonomists for standard genome sequencing and annotation.</title>
        <authorList>
            <consortium name="The Broad Institute Genomics Platform"/>
            <consortium name="The Broad Institute Genome Sequencing Center for Infectious Disease"/>
            <person name="Wu L."/>
            <person name="Ma J."/>
        </authorList>
    </citation>
    <scope>NUCLEOTIDE SEQUENCE [LARGE SCALE GENOMIC DNA]</scope>
    <source>
        <strain evidence="8">CCM 8653</strain>
    </source>
</reference>
<comment type="caution">
    <text evidence="7">The sequence shown here is derived from an EMBL/GenBank/DDBJ whole genome shotgun (WGS) entry which is preliminary data.</text>
</comment>
<evidence type="ECO:0000256" key="3">
    <source>
        <dbReference type="ARBA" id="ARBA00023125"/>
    </source>
</evidence>
<dbReference type="InterPro" id="IPR051677">
    <property type="entry name" value="AfsR-DnrI-RedD_regulator"/>
</dbReference>
<name>A0ABQ2B435_9MICO</name>
<keyword evidence="4" id="KW-0804">Transcription</keyword>
<evidence type="ECO:0000259" key="6">
    <source>
        <dbReference type="PROSITE" id="PS51755"/>
    </source>
</evidence>
<dbReference type="PANTHER" id="PTHR35807:SF1">
    <property type="entry name" value="TRANSCRIPTIONAL REGULATOR REDD"/>
    <property type="match status" value="1"/>
</dbReference>
<comment type="similarity">
    <text evidence="1">Belongs to the AfsR/DnrI/RedD regulatory family.</text>
</comment>
<accession>A0ABQ2B435</accession>
<dbReference type="InterPro" id="IPR001867">
    <property type="entry name" value="OmpR/PhoB-type_DNA-bd"/>
</dbReference>
<evidence type="ECO:0000256" key="5">
    <source>
        <dbReference type="PROSITE-ProRule" id="PRU01091"/>
    </source>
</evidence>
<dbReference type="SUPFAM" id="SSF46894">
    <property type="entry name" value="C-terminal effector domain of the bipartite response regulators"/>
    <property type="match status" value="1"/>
</dbReference>
<dbReference type="PROSITE" id="PS51755">
    <property type="entry name" value="OMPR_PHOB"/>
    <property type="match status" value="1"/>
</dbReference>
<dbReference type="RefSeq" id="WP_188522131.1">
    <property type="nucleotide sequence ID" value="NZ_BMDG01000002.1"/>
</dbReference>
<dbReference type="InterPro" id="IPR016032">
    <property type="entry name" value="Sig_transdc_resp-reg_C-effctor"/>
</dbReference>
<dbReference type="InterPro" id="IPR036388">
    <property type="entry name" value="WH-like_DNA-bd_sf"/>
</dbReference>
<proteinExistence type="inferred from homology"/>
<dbReference type="SMART" id="SM00862">
    <property type="entry name" value="Trans_reg_C"/>
    <property type="match status" value="1"/>
</dbReference>
<dbReference type="Gene3D" id="1.25.40.10">
    <property type="entry name" value="Tetratricopeptide repeat domain"/>
    <property type="match status" value="1"/>
</dbReference>
<keyword evidence="2" id="KW-0805">Transcription regulation</keyword>
<dbReference type="EMBL" id="BMDG01000002">
    <property type="protein sequence ID" value="GGI05295.1"/>
    <property type="molecule type" value="Genomic_DNA"/>
</dbReference>
<sequence length="648" mass="66461">MVTIGVLGPMTAWGDDGADLALRGPRHRELLGRLAAARGRAVSVVALVDDLWDDPPPGAVAAVRTFVAALRRALEPDRAPRAPARLLVTQGPGYALRLPAGAVDADRAAHLVGEAAHLPAAAALGRLDAALGLWRGEAYAGVDAPWAHAERARLDELRLGAVEQRADALLALDRTRDAVADLEQHVVTQPWREEGWRLLALALHQAGRQADARTVLRRARRTLAEELGLDPGPRLAQAEARVLRGEEAGGPDLWARAADTFARTTTGGASRLEQSATLLGAAAVAGGLAESRAQRLAVLRAAERRGEPARTARVLDAVHVPSVWPVPDDAAEAAAVAAVARRTLRALGPGARDRVRSRLLATLATELRGSRGSLGPEAAAEAEALARRTGDAATLARALGARALHRGDRAGRAAERDTIGAELVDVAASAGLATDEILGHLVRVQARTALGDLAGAAGHAAAAGRLASDHDRPLVEVLTSWWTVVRAAAEGAPTAEVEDAVRAAAAGLAGTGMTGVRDGLETIALLSLRVGRGAAGAGAGLAAGAAGPYAAWVAPWTLLAAGRPDEARRALARVGDPPPGLLVEALWVLAGRAAVALGDRRVATRARDALAPAAGELAAGSGLLTAGPVDDHLAALDRFLAGPPGATT</sequence>
<feature type="domain" description="OmpR/PhoB-type" evidence="6">
    <location>
        <begin position="1"/>
        <end position="98"/>
    </location>
</feature>
<evidence type="ECO:0000256" key="2">
    <source>
        <dbReference type="ARBA" id="ARBA00023015"/>
    </source>
</evidence>
<evidence type="ECO:0000313" key="7">
    <source>
        <dbReference type="EMBL" id="GGI05295.1"/>
    </source>
</evidence>
<dbReference type="SUPFAM" id="SSF48452">
    <property type="entry name" value="TPR-like"/>
    <property type="match status" value="1"/>
</dbReference>
<dbReference type="SMART" id="SM01043">
    <property type="entry name" value="BTAD"/>
    <property type="match status" value="1"/>
</dbReference>
<evidence type="ECO:0000313" key="8">
    <source>
        <dbReference type="Proteomes" id="UP000632535"/>
    </source>
</evidence>
<organism evidence="7 8">
    <name type="scientific">Isoptericola cucumis</name>
    <dbReference type="NCBI Taxonomy" id="1776856"/>
    <lineage>
        <taxon>Bacteria</taxon>
        <taxon>Bacillati</taxon>
        <taxon>Actinomycetota</taxon>
        <taxon>Actinomycetes</taxon>
        <taxon>Micrococcales</taxon>
        <taxon>Promicromonosporaceae</taxon>
        <taxon>Isoptericola</taxon>
    </lineage>
</organism>
<protein>
    <submittedName>
        <fullName evidence="7">SARP family transcriptional regulator</fullName>
    </submittedName>
</protein>
<keyword evidence="8" id="KW-1185">Reference proteome</keyword>
<keyword evidence="3 5" id="KW-0238">DNA-binding</keyword>
<dbReference type="Pfam" id="PF03704">
    <property type="entry name" value="BTAD"/>
    <property type="match status" value="1"/>
</dbReference>
<gene>
    <name evidence="7" type="ORF">GCM10007368_05440</name>
</gene>
<dbReference type="Gene3D" id="1.10.10.10">
    <property type="entry name" value="Winged helix-like DNA-binding domain superfamily/Winged helix DNA-binding domain"/>
    <property type="match status" value="1"/>
</dbReference>
<dbReference type="Pfam" id="PF00486">
    <property type="entry name" value="Trans_reg_C"/>
    <property type="match status" value="1"/>
</dbReference>
<evidence type="ECO:0000256" key="4">
    <source>
        <dbReference type="ARBA" id="ARBA00023163"/>
    </source>
</evidence>
<dbReference type="InterPro" id="IPR005158">
    <property type="entry name" value="BTAD"/>
</dbReference>
<evidence type="ECO:0000256" key="1">
    <source>
        <dbReference type="ARBA" id="ARBA00005820"/>
    </source>
</evidence>